<dbReference type="SUPFAM" id="SSF50978">
    <property type="entry name" value="WD40 repeat-like"/>
    <property type="match status" value="2"/>
</dbReference>
<accession>A0A4Q9LEN4</accession>
<evidence type="ECO:0000313" key="1">
    <source>
        <dbReference type="EMBL" id="TBU06428.1"/>
    </source>
</evidence>
<reference evidence="1 2" key="1">
    <citation type="submission" date="2017-12" db="EMBL/GenBank/DDBJ databases">
        <authorList>
            <person name="Pombert J.-F."/>
            <person name="Haag K.L."/>
            <person name="Ebert D."/>
        </authorList>
    </citation>
    <scope>NUCLEOTIDE SEQUENCE [LARGE SCALE GENOMIC DNA]</scope>
    <source>
        <strain evidence="1">BE-OM-2</strain>
    </source>
</reference>
<dbReference type="VEuPathDB" id="MicrosporidiaDB:CWI39_0055p0060"/>
<dbReference type="Proteomes" id="UP000291404">
    <property type="component" value="Unassembled WGS sequence"/>
</dbReference>
<organism evidence="1 2">
    <name type="scientific">Hamiltosporidium magnivora</name>
    <dbReference type="NCBI Taxonomy" id="148818"/>
    <lineage>
        <taxon>Eukaryota</taxon>
        <taxon>Fungi</taxon>
        <taxon>Fungi incertae sedis</taxon>
        <taxon>Microsporidia</taxon>
        <taxon>Dubosqiidae</taxon>
        <taxon>Hamiltosporidium</taxon>
    </lineage>
</organism>
<proteinExistence type="predicted"/>
<name>A0A4Q9LEN4_9MICR</name>
<dbReference type="Gene3D" id="2.130.10.10">
    <property type="entry name" value="YVTN repeat-like/Quinoprotein amine dehydrogenase"/>
    <property type="match status" value="1"/>
</dbReference>
<dbReference type="VEuPathDB" id="MicrosporidiaDB:CWI36_0452p0020"/>
<keyword evidence="2" id="KW-1185">Reference proteome</keyword>
<dbReference type="InterPro" id="IPR036322">
    <property type="entry name" value="WD40_repeat_dom_sf"/>
</dbReference>
<gene>
    <name evidence="1" type="ORF">CWI36_0452p0020</name>
</gene>
<evidence type="ECO:0000313" key="2">
    <source>
        <dbReference type="Proteomes" id="UP000291404"/>
    </source>
</evidence>
<dbReference type="InterPro" id="IPR015943">
    <property type="entry name" value="WD40/YVTN_repeat-like_dom_sf"/>
</dbReference>
<evidence type="ECO:0008006" key="3">
    <source>
        <dbReference type="Google" id="ProtNLM"/>
    </source>
</evidence>
<dbReference type="EMBL" id="PITI01000452">
    <property type="protein sequence ID" value="TBU06428.1"/>
    <property type="molecule type" value="Genomic_DNA"/>
</dbReference>
<sequence length="629" mass="74502">MPQEISDIFIYKESLLKSNILGSTIFKSYFVTLTNTSINFYSLIDFTKIITFPLIKNIENKNSFISSDNEILISSEDLNFIYKMIKIDLKYKLGNVFTQCSFTDRFFITAVDNTDIFFYDKFSDFKEELIYKSKNNSISSLKAISDEIIIGTNDGKIIILNFKFDSNQNDNKLAITNNKMLKVDEEYVITGIEHIEDNYYCCVSSSGRAFFFDTKLCSILQTITVSKGPLRCLVTGNDFIYISGDYTGINAYSRVFDYYESTENSKIRKYRFFAKIDTHYLPITNLIYNNERIISVSQDGLINLHWLCEDKFLFRKYYFGKKICFSKKYFTVQNNKKINFYKVLLPNKVKNNKKTEFNLINLSNKNIRFDVKFKSKSNIIDYSYYKKYLVISQNDKSKLYKLKDKKFKKVKSFLPGYQVSFSENLLVINTFNGYIIVYCLKSKKEICRIILDEYEKVLYVENEYVVTKSKIYFINQELSENSKKIKNNENINYICDYSSLLDKEYEMDLFFNHKNYKIIIYHLKNYSYETKYYISIIKSTKIKNDEIFKLELKNIYKIDGGFYTENGVYFYNHSYLFYCRIYDDRIDECKRIYVGEILEGITIINNQVVGIKSSYTKIFEGIKEKYGMK</sequence>
<comment type="caution">
    <text evidence="1">The sequence shown here is derived from an EMBL/GenBank/DDBJ whole genome shotgun (WGS) entry which is preliminary data.</text>
</comment>
<protein>
    <recommendedName>
        <fullName evidence="3">WD40 domain-containing protein</fullName>
    </recommendedName>
</protein>
<dbReference type="AlphaFoldDB" id="A0A4Q9LEN4"/>